<name>A0A6I6F2L2_9CLOT</name>
<accession>A0A6I6F2L2</accession>
<dbReference type="AlphaFoldDB" id="A0A6I6F2L2"/>
<protein>
    <submittedName>
        <fullName evidence="5">Exonuclease</fullName>
    </submittedName>
</protein>
<organism evidence="5 6">
    <name type="scientific">Clostridium bovifaecis</name>
    <dbReference type="NCBI Taxonomy" id="2184719"/>
    <lineage>
        <taxon>Bacteria</taxon>
        <taxon>Bacillati</taxon>
        <taxon>Bacillota</taxon>
        <taxon>Clostridia</taxon>
        <taxon>Eubacteriales</taxon>
        <taxon>Clostridiaceae</taxon>
        <taxon>Clostridium</taxon>
    </lineage>
</organism>
<dbReference type="InterPro" id="IPR036397">
    <property type="entry name" value="RNaseH_sf"/>
</dbReference>
<dbReference type="PANTHER" id="PTHR23044:SF61">
    <property type="entry name" value="3'-5' EXORIBONUCLEASE 1-RELATED"/>
    <property type="match status" value="1"/>
</dbReference>
<dbReference type="GO" id="GO:0003676">
    <property type="term" value="F:nucleic acid binding"/>
    <property type="evidence" value="ECO:0007669"/>
    <property type="project" value="InterPro"/>
</dbReference>
<evidence type="ECO:0000256" key="3">
    <source>
        <dbReference type="ARBA" id="ARBA00022839"/>
    </source>
</evidence>
<dbReference type="CDD" id="cd06133">
    <property type="entry name" value="ERI-1_3'hExo_like"/>
    <property type="match status" value="1"/>
</dbReference>
<evidence type="ECO:0000256" key="1">
    <source>
        <dbReference type="ARBA" id="ARBA00022722"/>
    </source>
</evidence>
<gene>
    <name evidence="5" type="ORF">GOM49_05710</name>
</gene>
<dbReference type="InterPro" id="IPR051274">
    <property type="entry name" value="3-5_Exoribonuclease"/>
</dbReference>
<dbReference type="InterPro" id="IPR047201">
    <property type="entry name" value="ERI-1_3'hExo-like"/>
</dbReference>
<keyword evidence="6" id="KW-1185">Reference proteome</keyword>
<evidence type="ECO:0000259" key="4">
    <source>
        <dbReference type="SMART" id="SM00479"/>
    </source>
</evidence>
<dbReference type="GO" id="GO:0000175">
    <property type="term" value="F:3'-5'-RNA exonuclease activity"/>
    <property type="evidence" value="ECO:0007669"/>
    <property type="project" value="InterPro"/>
</dbReference>
<dbReference type="InterPro" id="IPR013520">
    <property type="entry name" value="Ribonucl_H"/>
</dbReference>
<dbReference type="EMBL" id="CP046522">
    <property type="protein sequence ID" value="QGU94668.1"/>
    <property type="molecule type" value="Genomic_DNA"/>
</dbReference>
<dbReference type="InterPro" id="IPR012337">
    <property type="entry name" value="RNaseH-like_sf"/>
</dbReference>
<keyword evidence="1" id="KW-0540">Nuclease</keyword>
<evidence type="ECO:0000256" key="2">
    <source>
        <dbReference type="ARBA" id="ARBA00022801"/>
    </source>
</evidence>
<proteinExistence type="predicted"/>
<dbReference type="SUPFAM" id="SSF53098">
    <property type="entry name" value="Ribonuclease H-like"/>
    <property type="match status" value="1"/>
</dbReference>
<evidence type="ECO:0000313" key="6">
    <source>
        <dbReference type="Proteomes" id="UP000422764"/>
    </source>
</evidence>
<dbReference type="Gene3D" id="3.30.420.10">
    <property type="entry name" value="Ribonuclease H-like superfamily/Ribonuclease H"/>
    <property type="match status" value="1"/>
</dbReference>
<reference evidence="5 6" key="1">
    <citation type="submission" date="2019-12" db="EMBL/GenBank/DDBJ databases">
        <title>Genome sequenceing of Clostridium bovifaecis.</title>
        <authorList>
            <person name="Yao Y."/>
        </authorList>
    </citation>
    <scope>NUCLEOTIDE SEQUENCE [LARGE SCALE GENOMIC DNA]</scope>
    <source>
        <strain evidence="5 6">BXX</strain>
    </source>
</reference>
<dbReference type="PANTHER" id="PTHR23044">
    <property type="entry name" value="3'-5' EXONUCLEASE ERI1-RELATED"/>
    <property type="match status" value="1"/>
</dbReference>
<evidence type="ECO:0000313" key="5">
    <source>
        <dbReference type="EMBL" id="QGU94668.1"/>
    </source>
</evidence>
<feature type="domain" description="Exonuclease" evidence="4">
    <location>
        <begin position="2"/>
        <end position="189"/>
    </location>
</feature>
<dbReference type="Proteomes" id="UP000422764">
    <property type="component" value="Chromosome"/>
</dbReference>
<keyword evidence="3 5" id="KW-0269">Exonuclease</keyword>
<keyword evidence="2" id="KW-0378">Hydrolase</keyword>
<sequence>MNYIVFDLEFNQGYSPVKGDKSVINKNCPFEIIQLGAVKLNENLDTISTLERLIKPKVYPILHPFVADLTGLTIKDLNAAEPFQKVYEEFIEFLKGDKSILCTWGMADIKELFRNILYYKLDTFHIPNEYIDLQSYASKHLNRRKGFSIGLGAAVALLEIPFKEEFHDALADACYTTEVFRKIHNKKVEPKICLLHKNRRENTHRKEKCTIDNHGLIKQFEKMFNREMTEDEKSIIKLAYIMGRTNQFQIKNYDK</sequence>
<dbReference type="SMART" id="SM00479">
    <property type="entry name" value="EXOIII"/>
    <property type="match status" value="1"/>
</dbReference>
<dbReference type="Pfam" id="PF00929">
    <property type="entry name" value="RNase_T"/>
    <property type="match status" value="1"/>
</dbReference>